<gene>
    <name evidence="4" type="ORF">TM448A03034_0009</name>
</gene>
<accession>A0A6H2A045</accession>
<sequence length="209" mass="24563">MRLIKSISYSQHDIINNILKLHCNSDIELDPTYGNGNFYRGKVKEPKFKFDIKPKFADVIASEVTNLPIKNDSISTAIFDPPFLATKGKSLLIDDDSNKINKRFGVFDTEKELFRFYIDSLKEFYRVLKQKGILIFKCQDKISSSTQYMSHVFIINEAEKLGFYTKDLFVLLSKHRIVANWQLKNQKNARKFHSYFLVLEKNKREVRYI</sequence>
<dbReference type="EMBL" id="MT144371">
    <property type="protein sequence ID" value="QJA52830.1"/>
    <property type="molecule type" value="Genomic_DNA"/>
</dbReference>
<evidence type="ECO:0000259" key="3">
    <source>
        <dbReference type="Pfam" id="PF01555"/>
    </source>
</evidence>
<dbReference type="InterPro" id="IPR002941">
    <property type="entry name" value="DNA_methylase_N4/N6"/>
</dbReference>
<evidence type="ECO:0000256" key="1">
    <source>
        <dbReference type="ARBA" id="ARBA00022603"/>
    </source>
</evidence>
<dbReference type="InterPro" id="IPR029063">
    <property type="entry name" value="SAM-dependent_MTases_sf"/>
</dbReference>
<keyword evidence="1 4" id="KW-0489">Methyltransferase</keyword>
<dbReference type="GO" id="GO:0032259">
    <property type="term" value="P:methylation"/>
    <property type="evidence" value="ECO:0007669"/>
    <property type="project" value="UniProtKB-KW"/>
</dbReference>
<evidence type="ECO:0000313" key="4">
    <source>
        <dbReference type="EMBL" id="QJA52830.1"/>
    </source>
</evidence>
<evidence type="ECO:0000256" key="2">
    <source>
        <dbReference type="ARBA" id="ARBA00022679"/>
    </source>
</evidence>
<organism evidence="4">
    <name type="scientific">viral metagenome</name>
    <dbReference type="NCBI Taxonomy" id="1070528"/>
    <lineage>
        <taxon>unclassified sequences</taxon>
        <taxon>metagenomes</taxon>
        <taxon>organismal metagenomes</taxon>
    </lineage>
</organism>
<dbReference type="Gene3D" id="3.40.50.150">
    <property type="entry name" value="Vaccinia Virus protein VP39"/>
    <property type="match status" value="1"/>
</dbReference>
<dbReference type="Pfam" id="PF01555">
    <property type="entry name" value="N6_N4_Mtase"/>
    <property type="match status" value="1"/>
</dbReference>
<dbReference type="AlphaFoldDB" id="A0A6H2A045"/>
<feature type="domain" description="DNA methylase N-4/N-6" evidence="3">
    <location>
        <begin position="75"/>
        <end position="205"/>
    </location>
</feature>
<dbReference type="GO" id="GO:0008170">
    <property type="term" value="F:N-methyltransferase activity"/>
    <property type="evidence" value="ECO:0007669"/>
    <property type="project" value="InterPro"/>
</dbReference>
<keyword evidence="2 4" id="KW-0808">Transferase</keyword>
<dbReference type="SUPFAM" id="SSF53335">
    <property type="entry name" value="S-adenosyl-L-methionine-dependent methyltransferases"/>
    <property type="match status" value="1"/>
</dbReference>
<reference evidence="4" key="1">
    <citation type="submission" date="2020-03" db="EMBL/GenBank/DDBJ databases">
        <title>The deep terrestrial virosphere.</title>
        <authorList>
            <person name="Holmfeldt K."/>
            <person name="Nilsson E."/>
            <person name="Simone D."/>
            <person name="Lopez-Fernandez M."/>
            <person name="Wu X."/>
            <person name="de Brujin I."/>
            <person name="Lundin D."/>
            <person name="Andersson A."/>
            <person name="Bertilsson S."/>
            <person name="Dopson M."/>
        </authorList>
    </citation>
    <scope>NUCLEOTIDE SEQUENCE</scope>
    <source>
        <strain evidence="4">TM448A03034</strain>
    </source>
</reference>
<protein>
    <submittedName>
        <fullName evidence="4">Putative methyltransferase</fullName>
    </submittedName>
</protein>
<proteinExistence type="predicted"/>
<name>A0A6H2A045_9ZZZZ</name>
<dbReference type="GO" id="GO:0003677">
    <property type="term" value="F:DNA binding"/>
    <property type="evidence" value="ECO:0007669"/>
    <property type="project" value="InterPro"/>
</dbReference>